<dbReference type="STRING" id="888741.HMPREF9098_1735"/>
<comment type="caution">
    <text evidence="1">The sequence shown here is derived from an EMBL/GenBank/DDBJ whole genome shotgun (WGS) entry which is preliminary data.</text>
</comment>
<dbReference type="Proteomes" id="UP000004088">
    <property type="component" value="Unassembled WGS sequence"/>
</dbReference>
<evidence type="ECO:0000313" key="2">
    <source>
        <dbReference type="Proteomes" id="UP000004088"/>
    </source>
</evidence>
<evidence type="ECO:0000313" key="1">
    <source>
        <dbReference type="EMBL" id="EGC16792.1"/>
    </source>
</evidence>
<keyword evidence="2" id="KW-1185">Reference proteome</keyword>
<dbReference type="AlphaFoldDB" id="F0F0V0"/>
<organism evidence="1 2">
    <name type="scientific">Kingella denitrificans ATCC 33394</name>
    <dbReference type="NCBI Taxonomy" id="888741"/>
    <lineage>
        <taxon>Bacteria</taxon>
        <taxon>Pseudomonadati</taxon>
        <taxon>Pseudomonadota</taxon>
        <taxon>Betaproteobacteria</taxon>
        <taxon>Neisseriales</taxon>
        <taxon>Neisseriaceae</taxon>
        <taxon>Kingella</taxon>
    </lineage>
</organism>
<reference evidence="1 2" key="1">
    <citation type="submission" date="2011-01" db="EMBL/GenBank/DDBJ databases">
        <authorList>
            <person name="Muzny D."/>
            <person name="Qin X."/>
            <person name="Deng J."/>
            <person name="Jiang H."/>
            <person name="Liu Y."/>
            <person name="Qu J."/>
            <person name="Song X.-Z."/>
            <person name="Zhang L."/>
            <person name="Thornton R."/>
            <person name="Coyle M."/>
            <person name="Francisco L."/>
            <person name="Jackson L."/>
            <person name="Javaid M."/>
            <person name="Korchina V."/>
            <person name="Kovar C."/>
            <person name="Mata R."/>
            <person name="Mathew T."/>
            <person name="Ngo R."/>
            <person name="Nguyen L."/>
            <person name="Nguyen N."/>
            <person name="Okwuonu G."/>
            <person name="Ongeri F."/>
            <person name="Pham C."/>
            <person name="Simmons D."/>
            <person name="Wilczek-Boney K."/>
            <person name="Hale W."/>
            <person name="Jakkamsetti A."/>
            <person name="Pham P."/>
            <person name="Ruth R."/>
            <person name="San Lucas F."/>
            <person name="Warren J."/>
            <person name="Zhang J."/>
            <person name="Zhao Z."/>
            <person name="Zhou C."/>
            <person name="Zhu D."/>
            <person name="Lee S."/>
            <person name="Bess C."/>
            <person name="Blankenburg K."/>
            <person name="Forbes L."/>
            <person name="Fu Q."/>
            <person name="Gubbala S."/>
            <person name="Hirani K."/>
            <person name="Jayaseelan J.C."/>
            <person name="Lara F."/>
            <person name="Munidasa M."/>
            <person name="Palculict T."/>
            <person name="Patil S."/>
            <person name="Pu L.-L."/>
            <person name="Saada N."/>
            <person name="Tang L."/>
            <person name="Weissenberger G."/>
            <person name="Zhu Y."/>
            <person name="Hemphill L."/>
            <person name="Shang Y."/>
            <person name="Youmans B."/>
            <person name="Ayvaz T."/>
            <person name="Ross M."/>
            <person name="Santibanez J."/>
            <person name="Aqrawi P."/>
            <person name="Gross S."/>
            <person name="Joshi V."/>
            <person name="Fowler G."/>
            <person name="Nazareth L."/>
            <person name="Reid J."/>
            <person name="Worley K."/>
            <person name="Petrosino J."/>
            <person name="Highlander S."/>
            <person name="Gibbs R."/>
        </authorList>
    </citation>
    <scope>NUCLEOTIDE SEQUENCE [LARGE SCALE GENOMIC DNA]</scope>
    <source>
        <strain evidence="1 2">ATCC 33394</strain>
    </source>
</reference>
<accession>F0F0V0</accession>
<gene>
    <name evidence="1" type="ORF">HMPREF9098_1735</name>
</gene>
<dbReference type="HOGENOM" id="CLU_3271372_0_0_4"/>
<name>F0F0V0_9NEIS</name>
<proteinExistence type="predicted"/>
<protein>
    <submittedName>
        <fullName evidence="1">Uncharacterized protein</fullName>
    </submittedName>
</protein>
<sequence>MSAGCFHRFSLLCFEKISVIIARLIWGAESFCVLPVFWSLI</sequence>
<dbReference type="EMBL" id="AEWV01000031">
    <property type="protein sequence ID" value="EGC16792.1"/>
    <property type="molecule type" value="Genomic_DNA"/>
</dbReference>